<dbReference type="Proteomes" id="UP001317870">
    <property type="component" value="Chromosome"/>
</dbReference>
<protein>
    <submittedName>
        <fullName evidence="1">Uncharacterized protein</fullName>
    </submittedName>
</protein>
<accession>A0ABN6TYS9</accession>
<organism evidence="1 2">
    <name type="scientific">Nocardia sputorum</name>
    <dbReference type="NCBI Taxonomy" id="2984338"/>
    <lineage>
        <taxon>Bacteria</taxon>
        <taxon>Bacillati</taxon>
        <taxon>Actinomycetota</taxon>
        <taxon>Actinomycetes</taxon>
        <taxon>Mycobacteriales</taxon>
        <taxon>Nocardiaceae</taxon>
        <taxon>Nocardia</taxon>
    </lineage>
</organism>
<reference evidence="1 2" key="1">
    <citation type="submission" date="2022-11" db="EMBL/GenBank/DDBJ databases">
        <title>Genome Sequencing of Nocardia sp. ON39_IFM12276 and assembly.</title>
        <authorList>
            <person name="Shimojima M."/>
            <person name="Toyokawa M."/>
            <person name="Uesaka K."/>
        </authorList>
    </citation>
    <scope>NUCLEOTIDE SEQUENCE [LARGE SCALE GENOMIC DNA]</scope>
    <source>
        <strain evidence="1 2">IFM 12276</strain>
    </source>
</reference>
<evidence type="ECO:0000313" key="2">
    <source>
        <dbReference type="Proteomes" id="UP001317870"/>
    </source>
</evidence>
<gene>
    <name evidence="1" type="ORF">IFM12276_11380</name>
</gene>
<sequence length="188" mass="21562">MGNDEQIIMDLGVPVEQTKWGIWVAPDRHAAQVRKFLDRAGLPALPQEPWDFESDEADQISDKIAELFPDVKAVTLPENADNVDQLVCFIGEWFIRYLDARWLDLADMPPGYNDCEDFSIYDDIKPGIAFKFQGWKTCTAELLVYFVVEHEFIDIIELVSVAFWRLRKGSTPLFSELSTNFSGHPPFM</sequence>
<name>A0ABN6TYS9_9NOCA</name>
<keyword evidence="2" id="KW-1185">Reference proteome</keyword>
<dbReference type="RefSeq" id="WP_281878086.1">
    <property type="nucleotide sequence ID" value="NZ_AP026978.1"/>
</dbReference>
<evidence type="ECO:0000313" key="1">
    <source>
        <dbReference type="EMBL" id="BDT98109.1"/>
    </source>
</evidence>
<dbReference type="EMBL" id="AP026978">
    <property type="protein sequence ID" value="BDT98109.1"/>
    <property type="molecule type" value="Genomic_DNA"/>
</dbReference>
<proteinExistence type="predicted"/>